<dbReference type="Pfam" id="PF03732">
    <property type="entry name" value="Retrotrans_gag"/>
    <property type="match status" value="1"/>
</dbReference>
<proteinExistence type="predicted"/>
<name>A0ABQ5H1M1_9ASTR</name>
<evidence type="ECO:0000259" key="1">
    <source>
        <dbReference type="Pfam" id="PF03732"/>
    </source>
</evidence>
<dbReference type="PANTHER" id="PTHR33223">
    <property type="entry name" value="CCHC-TYPE DOMAIN-CONTAINING PROTEIN"/>
    <property type="match status" value="1"/>
</dbReference>
<comment type="caution">
    <text evidence="2">The sequence shown here is derived from an EMBL/GenBank/DDBJ whole genome shotgun (WGS) entry which is preliminary data.</text>
</comment>
<dbReference type="PANTHER" id="PTHR33223:SF11">
    <property type="entry name" value="ELEMENT PROTEIN, PUTATIVE-RELATED"/>
    <property type="match status" value="1"/>
</dbReference>
<gene>
    <name evidence="2" type="ORF">Tco_1056083</name>
</gene>
<keyword evidence="3" id="KW-1185">Reference proteome</keyword>
<reference evidence="2" key="1">
    <citation type="journal article" date="2022" name="Int. J. Mol. Sci.">
        <title>Draft Genome of Tanacetum Coccineum: Genomic Comparison of Closely Related Tanacetum-Family Plants.</title>
        <authorList>
            <person name="Yamashiro T."/>
            <person name="Shiraishi A."/>
            <person name="Nakayama K."/>
            <person name="Satake H."/>
        </authorList>
    </citation>
    <scope>NUCLEOTIDE SEQUENCE</scope>
</reference>
<sequence>MHNNIMAAGSKDRPPMLGPGRYSQWRSRFLRYEIIPDLATRAIETPLSSPMGTMWCLSDPTPSASNWLECLPAGSISTWEDLTTLFHAQFFPPGRTPKLQNDILMFQQHQGESLSETWTRFKDLLHKVPHYGIDLWLQVQIFYDHINPATRRTIYQLADAIANVVIDCKKAKITVGEGVTRSIFRVKEIDLGDEEVPYCTTLGKRESYEPRPSTDGIGARPSYYAKKYFMDYHLPGEWKIARDAEPNPFKDVLGFRKMIEFLGAIPINLKGNMWKSEELIENRIYWNMPLKKRDGAWHLRIELIDPDGEKFNKTFRLIPTTRKLSEKENPSKIIDLDHFHNS</sequence>
<feature type="domain" description="Retrotransposon gag" evidence="1">
    <location>
        <begin position="63"/>
        <end position="144"/>
    </location>
</feature>
<reference evidence="2" key="2">
    <citation type="submission" date="2022-01" db="EMBL/GenBank/DDBJ databases">
        <authorList>
            <person name="Yamashiro T."/>
            <person name="Shiraishi A."/>
            <person name="Satake H."/>
            <person name="Nakayama K."/>
        </authorList>
    </citation>
    <scope>NUCLEOTIDE SEQUENCE</scope>
</reference>
<protein>
    <submittedName>
        <fullName evidence="2">MAK10-like protein</fullName>
    </submittedName>
</protein>
<accession>A0ABQ5H1M1</accession>
<dbReference type="EMBL" id="BQNB010019107">
    <property type="protein sequence ID" value="GJT81741.1"/>
    <property type="molecule type" value="Genomic_DNA"/>
</dbReference>
<evidence type="ECO:0000313" key="3">
    <source>
        <dbReference type="Proteomes" id="UP001151760"/>
    </source>
</evidence>
<dbReference type="Proteomes" id="UP001151760">
    <property type="component" value="Unassembled WGS sequence"/>
</dbReference>
<evidence type="ECO:0000313" key="2">
    <source>
        <dbReference type="EMBL" id="GJT81741.1"/>
    </source>
</evidence>
<dbReference type="InterPro" id="IPR005162">
    <property type="entry name" value="Retrotrans_gag_dom"/>
</dbReference>
<organism evidence="2 3">
    <name type="scientific">Tanacetum coccineum</name>
    <dbReference type="NCBI Taxonomy" id="301880"/>
    <lineage>
        <taxon>Eukaryota</taxon>
        <taxon>Viridiplantae</taxon>
        <taxon>Streptophyta</taxon>
        <taxon>Embryophyta</taxon>
        <taxon>Tracheophyta</taxon>
        <taxon>Spermatophyta</taxon>
        <taxon>Magnoliopsida</taxon>
        <taxon>eudicotyledons</taxon>
        <taxon>Gunneridae</taxon>
        <taxon>Pentapetalae</taxon>
        <taxon>asterids</taxon>
        <taxon>campanulids</taxon>
        <taxon>Asterales</taxon>
        <taxon>Asteraceae</taxon>
        <taxon>Asteroideae</taxon>
        <taxon>Anthemideae</taxon>
        <taxon>Anthemidinae</taxon>
        <taxon>Tanacetum</taxon>
    </lineage>
</organism>